<comment type="subcellular location">
    <subcellularLocation>
        <location evidence="1">Cell membrane</location>
    </subcellularLocation>
</comment>
<dbReference type="PANTHER" id="PTHR45621">
    <property type="entry name" value="OS01G0588500 PROTEIN-RELATED"/>
    <property type="match status" value="1"/>
</dbReference>
<feature type="domain" description="Protein kinase" evidence="3">
    <location>
        <begin position="75"/>
        <end position="354"/>
    </location>
</feature>
<dbReference type="InterPro" id="IPR001245">
    <property type="entry name" value="Ser-Thr/Tyr_kinase_cat_dom"/>
</dbReference>
<accession>A0A022QFL1</accession>
<keyword evidence="2" id="KW-1003">Cell membrane</keyword>
<evidence type="ECO:0000313" key="5">
    <source>
        <dbReference type="Proteomes" id="UP000030748"/>
    </source>
</evidence>
<dbReference type="InterPro" id="IPR011009">
    <property type="entry name" value="Kinase-like_dom_sf"/>
</dbReference>
<evidence type="ECO:0000259" key="3">
    <source>
        <dbReference type="PROSITE" id="PS50011"/>
    </source>
</evidence>
<keyword evidence="2" id="KW-0472">Membrane</keyword>
<dbReference type="eggNOG" id="KOG1187">
    <property type="taxonomic scope" value="Eukaryota"/>
</dbReference>
<dbReference type="InterPro" id="IPR000719">
    <property type="entry name" value="Prot_kinase_dom"/>
</dbReference>
<protein>
    <recommendedName>
        <fullName evidence="3">Protein kinase domain-containing protein</fullName>
    </recommendedName>
</protein>
<dbReference type="PhylomeDB" id="A0A022QFL1"/>
<dbReference type="InterPro" id="IPR050823">
    <property type="entry name" value="Plant_Ser_Thr_Prot_Kinase"/>
</dbReference>
<dbReference type="EMBL" id="KI631803">
    <property type="protein sequence ID" value="EYU26013.1"/>
    <property type="molecule type" value="Genomic_DNA"/>
</dbReference>
<dbReference type="GO" id="GO:0004672">
    <property type="term" value="F:protein kinase activity"/>
    <property type="evidence" value="ECO:0007669"/>
    <property type="project" value="InterPro"/>
</dbReference>
<organism evidence="4 5">
    <name type="scientific">Erythranthe guttata</name>
    <name type="common">Yellow monkey flower</name>
    <name type="synonym">Mimulus guttatus</name>
    <dbReference type="NCBI Taxonomy" id="4155"/>
    <lineage>
        <taxon>Eukaryota</taxon>
        <taxon>Viridiplantae</taxon>
        <taxon>Streptophyta</taxon>
        <taxon>Embryophyta</taxon>
        <taxon>Tracheophyta</taxon>
        <taxon>Spermatophyta</taxon>
        <taxon>Magnoliopsida</taxon>
        <taxon>eudicotyledons</taxon>
        <taxon>Gunneridae</taxon>
        <taxon>Pentapetalae</taxon>
        <taxon>asterids</taxon>
        <taxon>lamiids</taxon>
        <taxon>Lamiales</taxon>
        <taxon>Phrymaceae</taxon>
        <taxon>Erythranthe</taxon>
    </lineage>
</organism>
<dbReference type="Gene3D" id="3.30.200.20">
    <property type="entry name" value="Phosphorylase Kinase, domain 1"/>
    <property type="match status" value="1"/>
</dbReference>
<dbReference type="FunFam" id="1.10.510.10:FF:000095">
    <property type="entry name" value="protein STRUBBELIG-RECEPTOR FAMILY 8"/>
    <property type="match status" value="1"/>
</dbReference>
<reference evidence="4 5" key="1">
    <citation type="journal article" date="2013" name="Proc. Natl. Acad. Sci. U.S.A.">
        <title>Fine-scale variation in meiotic recombination in Mimulus inferred from population shotgun sequencing.</title>
        <authorList>
            <person name="Hellsten U."/>
            <person name="Wright K.M."/>
            <person name="Jenkins J."/>
            <person name="Shu S."/>
            <person name="Yuan Y."/>
            <person name="Wessler S.R."/>
            <person name="Schmutz J."/>
            <person name="Willis J.H."/>
            <person name="Rokhsar D.S."/>
        </authorList>
    </citation>
    <scope>NUCLEOTIDE SEQUENCE [LARGE SCALE GENOMIC DNA]</scope>
    <source>
        <strain evidence="5">cv. DUN x IM62</strain>
    </source>
</reference>
<dbReference type="STRING" id="4155.A0A022QFL1"/>
<proteinExistence type="predicted"/>
<name>A0A022QFL1_ERYGU</name>
<dbReference type="OrthoDB" id="903870at2759"/>
<dbReference type="Gene3D" id="1.10.510.10">
    <property type="entry name" value="Transferase(Phosphotransferase) domain 1"/>
    <property type="match status" value="1"/>
</dbReference>
<dbReference type="GO" id="GO:0005524">
    <property type="term" value="F:ATP binding"/>
    <property type="evidence" value="ECO:0007669"/>
    <property type="project" value="InterPro"/>
</dbReference>
<keyword evidence="5" id="KW-1185">Reference proteome</keyword>
<dbReference type="Pfam" id="PF07714">
    <property type="entry name" value="PK_Tyr_Ser-Thr"/>
    <property type="match status" value="1"/>
</dbReference>
<dbReference type="SUPFAM" id="SSF56112">
    <property type="entry name" value="Protein kinase-like (PK-like)"/>
    <property type="match status" value="1"/>
</dbReference>
<dbReference type="Proteomes" id="UP000030748">
    <property type="component" value="Unassembled WGS sequence"/>
</dbReference>
<dbReference type="GO" id="GO:0005886">
    <property type="term" value="C:plasma membrane"/>
    <property type="evidence" value="ECO:0007669"/>
    <property type="project" value="UniProtKB-SubCell"/>
</dbReference>
<dbReference type="KEGG" id="egt:105970724"/>
<dbReference type="PROSITE" id="PS50011">
    <property type="entry name" value="PROTEIN_KINASE_DOM"/>
    <property type="match status" value="1"/>
</dbReference>
<evidence type="ECO:0000256" key="2">
    <source>
        <dbReference type="ARBA" id="ARBA00022475"/>
    </source>
</evidence>
<sequence length="357" mass="40213">MSRVYDNWEKLVGAVLKRQLLREIALCESFNSSTTSDFSLDSSFQDVVASSSTNQSQRDAQPIPFQDLKKATKNFRFDFHLGEEGIGTVYKGWLNEHTLTATKPGTGMAVAVKRFNPSSSHEWLERNYLNQFRHPNLVKLIGYCSEGDNLLLVYELMSKGSLENHLFRRGNLSLPWATRIKVAKGAARGLSFLHGLEIPIIHRDFKTSKILLDGEFNAKLCGFDLARDGPTGDMTHVTTRVLGTYGYAAPEYLMTGHLTVKCDVFSFGVVLLEFLCGRRAIEKTKVVNEKDLVEWAKPYIVNKRMIFRVVDSDLKGQYSEDEACIIAILALQCLNEDPEQRPTMDEVVIALDQLSCT</sequence>
<gene>
    <name evidence="4" type="ORF">MIMGU_mgv1a008965mg</name>
</gene>
<evidence type="ECO:0000256" key="1">
    <source>
        <dbReference type="ARBA" id="ARBA00004236"/>
    </source>
</evidence>
<evidence type="ECO:0000313" key="4">
    <source>
        <dbReference type="EMBL" id="EYU26013.1"/>
    </source>
</evidence>
<dbReference type="AlphaFoldDB" id="A0A022QFL1"/>